<dbReference type="Pfam" id="PF22151">
    <property type="entry name" value="Fer4_NDSU1"/>
    <property type="match status" value="1"/>
</dbReference>
<evidence type="ECO:0000256" key="3">
    <source>
        <dbReference type="ARBA" id="ARBA00022485"/>
    </source>
</evidence>
<dbReference type="InterPro" id="IPR019574">
    <property type="entry name" value="NADH_UbQ_OxRdtase_Gsu_4Fe4S-bd"/>
</dbReference>
<dbReference type="SUPFAM" id="SSF54862">
    <property type="entry name" value="4Fe-4S ferredoxins"/>
    <property type="match status" value="1"/>
</dbReference>
<dbReference type="FunFam" id="3.30.70.20:FF:000002">
    <property type="entry name" value="NADH-ubiquinone oxidoreductase 75 kDa subunit"/>
    <property type="match status" value="1"/>
</dbReference>
<keyword evidence="7" id="KW-0411">Iron-sulfur</keyword>
<dbReference type="PROSITE" id="PS51839">
    <property type="entry name" value="4FE4S_HC3"/>
    <property type="match status" value="1"/>
</dbReference>
<reference evidence="12" key="1">
    <citation type="submission" date="2018-05" db="EMBL/GenBank/DDBJ databases">
        <authorList>
            <person name="Lanie J.A."/>
            <person name="Ng W.-L."/>
            <person name="Kazmierczak K.M."/>
            <person name="Andrzejewski T.M."/>
            <person name="Davidsen T.M."/>
            <person name="Wayne K.J."/>
            <person name="Tettelin H."/>
            <person name="Glass J.I."/>
            <person name="Rusch D."/>
            <person name="Podicherti R."/>
            <person name="Tsui H.-C.T."/>
            <person name="Winkler M.E."/>
        </authorList>
    </citation>
    <scope>NUCLEOTIDE SEQUENCE</scope>
</reference>
<dbReference type="InterPro" id="IPR050123">
    <property type="entry name" value="Prok_molybdopt-oxidoreductase"/>
</dbReference>
<keyword evidence="3" id="KW-0004">4Fe-4S</keyword>
<protein>
    <recommendedName>
        <fullName evidence="13">NADH-quinone oxidoreductase</fullName>
    </recommendedName>
</protein>
<dbReference type="PANTHER" id="PTHR43105">
    <property type="entry name" value="RESPIRATORY NITRATE REDUCTASE"/>
    <property type="match status" value="1"/>
</dbReference>
<sequence>MTVMQVCELADVEIPHFCYHDKLSIAGNCRMCLVEMEKSPKPIASCAMPAGDGMIIKTNTDTVKKARKGVMEFLLINHPLDCPICDQGGECDLQDQALHYGFDKSRYEENKRAVQNKHMGPLVSTIMTRCIHCTRCVRFSTEVAGVDDLGLLGRGENVEITTYLEKTIESELSGNVIDLCPVGALTSKPYAFQARPWELKKTETFDVFDGMGASIRIDSIGKRVLRVLPRLNDEINEEWINDKSRFAIDGLSKQRLDKPYLKNGNKIEPTDWNTALNSIINELKNRIAKNTVSLSGKFTDIETLFAAKSFLNSIGSNKYECRYDNAQFIEGHRNSYICNSSIQKIDTADAILLVGSNPRWEAAVLNSRIRKAYINNDCKVGLIGPKVELTYKYEHLSNNLSYLNDILNEISSFSKVLLNAKNPMIIIGTSAINFEDGQN</sequence>
<organism evidence="12">
    <name type="scientific">marine metagenome</name>
    <dbReference type="NCBI Taxonomy" id="408172"/>
    <lineage>
        <taxon>unclassified sequences</taxon>
        <taxon>metagenomes</taxon>
        <taxon>ecological metagenomes</taxon>
    </lineage>
</organism>
<dbReference type="GO" id="GO:0008137">
    <property type="term" value="F:NADH dehydrogenase (ubiquinone) activity"/>
    <property type="evidence" value="ECO:0007669"/>
    <property type="project" value="InterPro"/>
</dbReference>
<dbReference type="InterPro" id="IPR036010">
    <property type="entry name" value="2Fe-2S_ferredoxin-like_sf"/>
</dbReference>
<accession>A0A382EV61</accession>
<evidence type="ECO:0008006" key="13">
    <source>
        <dbReference type="Google" id="ProtNLM"/>
    </source>
</evidence>
<feature type="domain" description="4Fe-4S His(Cys)3-ligated-type" evidence="11">
    <location>
        <begin position="62"/>
        <end position="101"/>
    </location>
</feature>
<dbReference type="InterPro" id="IPR054351">
    <property type="entry name" value="NADH_UbQ_OxRdtase_ferredoxin"/>
</dbReference>
<dbReference type="SUPFAM" id="SSF54292">
    <property type="entry name" value="2Fe-2S ferredoxin-like"/>
    <property type="match status" value="1"/>
</dbReference>
<keyword evidence="6" id="KW-0408">Iron</keyword>
<dbReference type="PROSITE" id="PS51669">
    <property type="entry name" value="4FE4S_MOW_BIS_MGD"/>
    <property type="match status" value="1"/>
</dbReference>
<dbReference type="GO" id="GO:0051539">
    <property type="term" value="F:4 iron, 4 sulfur cluster binding"/>
    <property type="evidence" value="ECO:0007669"/>
    <property type="project" value="UniProtKB-KW"/>
</dbReference>
<dbReference type="PROSITE" id="PS00642">
    <property type="entry name" value="COMPLEX1_75K_2"/>
    <property type="match status" value="1"/>
</dbReference>
<dbReference type="InterPro" id="IPR010228">
    <property type="entry name" value="NADH_UbQ_OxRdtase_Gsu"/>
</dbReference>
<dbReference type="Pfam" id="PF13510">
    <property type="entry name" value="Fer2_4"/>
    <property type="match status" value="1"/>
</dbReference>
<dbReference type="FunFam" id="3.10.20.740:FF:000001">
    <property type="entry name" value="NADH-quinone oxidoreductase subunit G"/>
    <property type="match status" value="1"/>
</dbReference>
<name>A0A382EV61_9ZZZZ</name>
<feature type="non-terminal residue" evidence="12">
    <location>
        <position position="439"/>
    </location>
</feature>
<dbReference type="Gene3D" id="3.10.20.740">
    <property type="match status" value="1"/>
</dbReference>
<dbReference type="InterPro" id="IPR001041">
    <property type="entry name" value="2Fe-2S_ferredoxin-type"/>
</dbReference>
<dbReference type="PROSITE" id="PS00641">
    <property type="entry name" value="COMPLEX1_75K_1"/>
    <property type="match status" value="1"/>
</dbReference>
<dbReference type="InterPro" id="IPR006963">
    <property type="entry name" value="Mopterin_OxRdtase_4Fe-4S_dom"/>
</dbReference>
<dbReference type="GO" id="GO:0046872">
    <property type="term" value="F:metal ion binding"/>
    <property type="evidence" value="ECO:0007669"/>
    <property type="project" value="UniProtKB-KW"/>
</dbReference>
<comment type="cofactor">
    <cofactor evidence="1">
        <name>[4Fe-4S] cluster</name>
        <dbReference type="ChEBI" id="CHEBI:49883"/>
    </cofactor>
</comment>
<evidence type="ECO:0000256" key="6">
    <source>
        <dbReference type="ARBA" id="ARBA00023004"/>
    </source>
</evidence>
<evidence type="ECO:0000256" key="2">
    <source>
        <dbReference type="ARBA" id="ARBA00005404"/>
    </source>
</evidence>
<dbReference type="Pfam" id="PF22117">
    <property type="entry name" value="Fer4_Nqo3"/>
    <property type="match status" value="1"/>
</dbReference>
<dbReference type="EMBL" id="UINC01046509">
    <property type="protein sequence ID" value="SVB54620.1"/>
    <property type="molecule type" value="Genomic_DNA"/>
</dbReference>
<evidence type="ECO:0000256" key="5">
    <source>
        <dbReference type="ARBA" id="ARBA00022967"/>
    </source>
</evidence>
<keyword evidence="5" id="KW-1278">Translocase</keyword>
<proteinExistence type="inferred from homology"/>
<keyword evidence="8" id="KW-0520">NAD</keyword>
<evidence type="ECO:0000256" key="7">
    <source>
        <dbReference type="ARBA" id="ARBA00023014"/>
    </source>
</evidence>
<evidence type="ECO:0000259" key="10">
    <source>
        <dbReference type="PROSITE" id="PS51669"/>
    </source>
</evidence>
<dbReference type="Gene3D" id="3.30.70.20">
    <property type="match status" value="1"/>
</dbReference>
<dbReference type="AlphaFoldDB" id="A0A382EV61"/>
<evidence type="ECO:0000256" key="4">
    <source>
        <dbReference type="ARBA" id="ARBA00022723"/>
    </source>
</evidence>
<comment type="cofactor">
    <cofactor evidence="9">
        <name>[2Fe-2S] cluster</name>
        <dbReference type="ChEBI" id="CHEBI:190135"/>
    </cofactor>
</comment>
<evidence type="ECO:0000313" key="12">
    <source>
        <dbReference type="EMBL" id="SVB54620.1"/>
    </source>
</evidence>
<dbReference type="PROSITE" id="PS00643">
    <property type="entry name" value="COMPLEX1_75K_3"/>
    <property type="match status" value="1"/>
</dbReference>
<dbReference type="InterPro" id="IPR000283">
    <property type="entry name" value="NADH_UbQ_OxRdtase_75kDa_su_CS"/>
</dbReference>
<keyword evidence="4" id="KW-0479">Metal-binding</keyword>
<dbReference type="Pfam" id="PF00384">
    <property type="entry name" value="Molybdopterin"/>
    <property type="match status" value="1"/>
</dbReference>
<dbReference type="Gene3D" id="3.40.228.10">
    <property type="entry name" value="Dimethylsulfoxide Reductase, domain 2"/>
    <property type="match status" value="1"/>
</dbReference>
<dbReference type="NCBIfam" id="TIGR01973">
    <property type="entry name" value="NuoG"/>
    <property type="match status" value="1"/>
</dbReference>
<dbReference type="InterPro" id="IPR006656">
    <property type="entry name" value="Mopterin_OxRdtase"/>
</dbReference>
<dbReference type="Pfam" id="PF10588">
    <property type="entry name" value="NADH-G_4Fe-4S_3"/>
    <property type="match status" value="1"/>
</dbReference>
<evidence type="ECO:0000256" key="9">
    <source>
        <dbReference type="ARBA" id="ARBA00034078"/>
    </source>
</evidence>
<evidence type="ECO:0000256" key="8">
    <source>
        <dbReference type="ARBA" id="ARBA00023027"/>
    </source>
</evidence>
<evidence type="ECO:0000256" key="1">
    <source>
        <dbReference type="ARBA" id="ARBA00001966"/>
    </source>
</evidence>
<feature type="domain" description="4Fe-4S Mo/W bis-MGD-type" evidence="10">
    <location>
        <begin position="199"/>
        <end position="255"/>
    </location>
</feature>
<comment type="similarity">
    <text evidence="2">Belongs to the complex I 75 kDa subunit family.</text>
</comment>
<dbReference type="PANTHER" id="PTHR43105:SF13">
    <property type="entry name" value="NADH-UBIQUINONE OXIDOREDUCTASE 75 KDA SUBUNIT, MITOCHONDRIAL"/>
    <property type="match status" value="1"/>
</dbReference>
<dbReference type="SMART" id="SM00929">
    <property type="entry name" value="NADH-G_4Fe-4S_3"/>
    <property type="match status" value="1"/>
</dbReference>
<gene>
    <name evidence="12" type="ORF">METZ01_LOCUS207474</name>
</gene>
<evidence type="ECO:0000259" key="11">
    <source>
        <dbReference type="PROSITE" id="PS51839"/>
    </source>
</evidence>
<dbReference type="GO" id="GO:0042773">
    <property type="term" value="P:ATP synthesis coupled electron transport"/>
    <property type="evidence" value="ECO:0007669"/>
    <property type="project" value="InterPro"/>
</dbReference>
<dbReference type="SUPFAM" id="SSF53706">
    <property type="entry name" value="Formate dehydrogenase/DMSO reductase, domains 1-3"/>
    <property type="match status" value="1"/>
</dbReference>
<dbReference type="CDD" id="cd00207">
    <property type="entry name" value="fer2"/>
    <property type="match status" value="1"/>
</dbReference>
<dbReference type="GO" id="GO:0016651">
    <property type="term" value="F:oxidoreductase activity, acting on NAD(P)H"/>
    <property type="evidence" value="ECO:0007669"/>
    <property type="project" value="InterPro"/>
</dbReference>
<dbReference type="GO" id="GO:0016020">
    <property type="term" value="C:membrane"/>
    <property type="evidence" value="ECO:0007669"/>
    <property type="project" value="InterPro"/>
</dbReference>
<dbReference type="Gene3D" id="3.40.50.740">
    <property type="match status" value="1"/>
</dbReference>